<proteinExistence type="predicted"/>
<reference evidence="1" key="2">
    <citation type="submission" date="2021-12" db="EMBL/GenBank/DDBJ databases">
        <title>Resequencing data analysis of finger millet.</title>
        <authorList>
            <person name="Hatakeyama M."/>
            <person name="Aluri S."/>
            <person name="Balachadran M.T."/>
            <person name="Sivarajan S.R."/>
            <person name="Poveda L."/>
            <person name="Shimizu-Inatsugi R."/>
            <person name="Schlapbach R."/>
            <person name="Sreeman S.M."/>
            <person name="Shimizu K.K."/>
        </authorList>
    </citation>
    <scope>NUCLEOTIDE SEQUENCE</scope>
</reference>
<name>A0AAV5DDI8_ELECO</name>
<keyword evidence="2" id="KW-1185">Reference proteome</keyword>
<dbReference type="Proteomes" id="UP001054889">
    <property type="component" value="Unassembled WGS sequence"/>
</dbReference>
<dbReference type="EMBL" id="BQKI01000015">
    <property type="protein sequence ID" value="GJN08568.1"/>
    <property type="molecule type" value="Genomic_DNA"/>
</dbReference>
<comment type="caution">
    <text evidence="1">The sequence shown here is derived from an EMBL/GenBank/DDBJ whole genome shotgun (WGS) entry which is preliminary data.</text>
</comment>
<protein>
    <submittedName>
        <fullName evidence="1">Uncharacterized protein</fullName>
    </submittedName>
</protein>
<dbReference type="AlphaFoldDB" id="A0AAV5DDI8"/>
<dbReference type="PROSITE" id="PS51257">
    <property type="entry name" value="PROKAR_LIPOPROTEIN"/>
    <property type="match status" value="1"/>
</dbReference>
<evidence type="ECO:0000313" key="1">
    <source>
        <dbReference type="EMBL" id="GJN08568.1"/>
    </source>
</evidence>
<gene>
    <name evidence="1" type="primary">ga26506</name>
    <name evidence="1" type="ORF">PR202_ga26506</name>
</gene>
<organism evidence="1 2">
    <name type="scientific">Eleusine coracana subsp. coracana</name>
    <dbReference type="NCBI Taxonomy" id="191504"/>
    <lineage>
        <taxon>Eukaryota</taxon>
        <taxon>Viridiplantae</taxon>
        <taxon>Streptophyta</taxon>
        <taxon>Embryophyta</taxon>
        <taxon>Tracheophyta</taxon>
        <taxon>Spermatophyta</taxon>
        <taxon>Magnoliopsida</taxon>
        <taxon>Liliopsida</taxon>
        <taxon>Poales</taxon>
        <taxon>Poaceae</taxon>
        <taxon>PACMAD clade</taxon>
        <taxon>Chloridoideae</taxon>
        <taxon>Cynodonteae</taxon>
        <taxon>Eleusininae</taxon>
        <taxon>Eleusine</taxon>
    </lineage>
</organism>
<evidence type="ECO:0000313" key="2">
    <source>
        <dbReference type="Proteomes" id="UP001054889"/>
    </source>
</evidence>
<reference evidence="1" key="1">
    <citation type="journal article" date="2018" name="DNA Res.">
        <title>Multiple hybrid de novo genome assembly of finger millet, an orphan allotetraploid crop.</title>
        <authorList>
            <person name="Hatakeyama M."/>
            <person name="Aluri S."/>
            <person name="Balachadran M.T."/>
            <person name="Sivarajan S.R."/>
            <person name="Patrignani A."/>
            <person name="Gruter S."/>
            <person name="Poveda L."/>
            <person name="Shimizu-Inatsugi R."/>
            <person name="Baeten J."/>
            <person name="Francoijs K.J."/>
            <person name="Nataraja K.N."/>
            <person name="Reddy Y.A.N."/>
            <person name="Phadnis S."/>
            <person name="Ravikumar R.L."/>
            <person name="Schlapbach R."/>
            <person name="Sreeman S.M."/>
            <person name="Shimizu K.K."/>
        </authorList>
    </citation>
    <scope>NUCLEOTIDE SEQUENCE</scope>
</reference>
<accession>A0AAV5DDI8</accession>
<sequence>MRRKRRTTTAAWTSWSGSCNPCSRRPPAAHAAPPGPCCRLPSRPSWFVPLPTRLFAI</sequence>